<sequence>MEKLQDDPHMLGTKNKEHEDKHNVLMIQKNKVGGSKSEPRSHLSLIVEREFSQEVHGNYELKKSAEKCLVSGQCNSGQYHASSIPKIDHDSHSQL</sequence>
<gene>
    <name evidence="2" type="ORF">CMV_021601</name>
</gene>
<evidence type="ECO:0000313" key="2">
    <source>
        <dbReference type="EMBL" id="KAF3952893.1"/>
    </source>
</evidence>
<dbReference type="Proteomes" id="UP000737018">
    <property type="component" value="Unassembled WGS sequence"/>
</dbReference>
<feature type="region of interest" description="Disordered" evidence="1">
    <location>
        <begin position="1"/>
        <end position="23"/>
    </location>
</feature>
<dbReference type="OrthoDB" id="10289091at2759"/>
<organism evidence="2 3">
    <name type="scientific">Castanea mollissima</name>
    <name type="common">Chinese chestnut</name>
    <dbReference type="NCBI Taxonomy" id="60419"/>
    <lineage>
        <taxon>Eukaryota</taxon>
        <taxon>Viridiplantae</taxon>
        <taxon>Streptophyta</taxon>
        <taxon>Embryophyta</taxon>
        <taxon>Tracheophyta</taxon>
        <taxon>Spermatophyta</taxon>
        <taxon>Magnoliopsida</taxon>
        <taxon>eudicotyledons</taxon>
        <taxon>Gunneridae</taxon>
        <taxon>Pentapetalae</taxon>
        <taxon>rosids</taxon>
        <taxon>fabids</taxon>
        <taxon>Fagales</taxon>
        <taxon>Fagaceae</taxon>
        <taxon>Castanea</taxon>
    </lineage>
</organism>
<name>A0A8J4QL02_9ROSI</name>
<dbReference type="EMBL" id="JRKL02004308">
    <property type="protein sequence ID" value="KAF3952893.1"/>
    <property type="molecule type" value="Genomic_DNA"/>
</dbReference>
<evidence type="ECO:0000313" key="3">
    <source>
        <dbReference type="Proteomes" id="UP000737018"/>
    </source>
</evidence>
<dbReference type="AlphaFoldDB" id="A0A8J4QL02"/>
<comment type="caution">
    <text evidence="2">The sequence shown here is derived from an EMBL/GenBank/DDBJ whole genome shotgun (WGS) entry which is preliminary data.</text>
</comment>
<accession>A0A8J4QL02</accession>
<proteinExistence type="predicted"/>
<protein>
    <submittedName>
        <fullName evidence="2">Uncharacterized protein</fullName>
    </submittedName>
</protein>
<evidence type="ECO:0000256" key="1">
    <source>
        <dbReference type="SAM" id="MobiDB-lite"/>
    </source>
</evidence>
<keyword evidence="3" id="KW-1185">Reference proteome</keyword>
<reference evidence="2" key="1">
    <citation type="submission" date="2020-03" db="EMBL/GenBank/DDBJ databases">
        <title>Castanea mollissima Vanexum genome sequencing.</title>
        <authorList>
            <person name="Staton M."/>
        </authorList>
    </citation>
    <scope>NUCLEOTIDE SEQUENCE</scope>
    <source>
        <tissue evidence="2">Leaf</tissue>
    </source>
</reference>